<feature type="transmembrane region" description="Helical" evidence="1">
    <location>
        <begin position="35"/>
        <end position="54"/>
    </location>
</feature>
<keyword evidence="1" id="KW-1133">Transmembrane helix</keyword>
<dbReference type="RefSeq" id="WP_126301099.1">
    <property type="nucleotide sequence ID" value="NZ_LR134495.1"/>
</dbReference>
<feature type="transmembrane region" description="Helical" evidence="1">
    <location>
        <begin position="7"/>
        <end position="29"/>
    </location>
</feature>
<proteinExistence type="predicted"/>
<protein>
    <submittedName>
        <fullName evidence="2">Uncharacterized protein</fullName>
    </submittedName>
</protein>
<dbReference type="EMBL" id="LR134495">
    <property type="protein sequence ID" value="VEI74314.1"/>
    <property type="molecule type" value="Genomic_DNA"/>
</dbReference>
<sequence length="183" mass="21537">MKKIFELILGLILIALIIYSLYYFIFLWIPNNTTIAIPLITATIGFIGVIYTQYNSKSRDIRESHRIAKIETYRSFFELINLFQNNHKRNIEIDPNDEMLQDKMHKLTENFILWASDEVIKAWIDFRTSTGSNDINDPFLALKKIDNVYKAIRKDLGHDDKKLKPLDLISMNLSDPNELQRDR</sequence>
<reference evidence="2" key="1">
    <citation type="submission" date="2018-12" db="EMBL/GenBank/DDBJ databases">
        <authorList>
            <consortium name="Pathogen Informatics"/>
        </authorList>
    </citation>
    <scope>NUCLEOTIDE SEQUENCE [LARGE SCALE GENOMIC DNA]</scope>
    <source>
        <strain evidence="2">NCTC10643</strain>
    </source>
</reference>
<accession>A0A3S5B0D6</accession>
<gene>
    <name evidence="2" type="ORF">NCTC10643_00112</name>
</gene>
<keyword evidence="1" id="KW-0472">Membrane</keyword>
<evidence type="ECO:0000313" key="3">
    <source>
        <dbReference type="Proteomes" id="UP000271188"/>
    </source>
</evidence>
<evidence type="ECO:0000313" key="2">
    <source>
        <dbReference type="EMBL" id="VEI74314.1"/>
    </source>
</evidence>
<evidence type="ECO:0000256" key="1">
    <source>
        <dbReference type="SAM" id="Phobius"/>
    </source>
</evidence>
<dbReference type="AlphaFoldDB" id="A0A3S5B0D6"/>
<organism evidence="2 3">
    <name type="scientific">Mannheimia haemolytica</name>
    <name type="common">Pasteurella haemolytica</name>
    <dbReference type="NCBI Taxonomy" id="75985"/>
    <lineage>
        <taxon>Bacteria</taxon>
        <taxon>Pseudomonadati</taxon>
        <taxon>Pseudomonadota</taxon>
        <taxon>Gammaproteobacteria</taxon>
        <taxon>Pasteurellales</taxon>
        <taxon>Pasteurellaceae</taxon>
        <taxon>Mannheimia</taxon>
    </lineage>
</organism>
<name>A0A3S5B0D6_MANHA</name>
<keyword evidence="1" id="KW-0812">Transmembrane</keyword>
<dbReference type="Proteomes" id="UP000271188">
    <property type="component" value="Chromosome"/>
</dbReference>